<dbReference type="PROSITE" id="PS50088">
    <property type="entry name" value="ANK_REPEAT"/>
    <property type="match status" value="3"/>
</dbReference>
<dbReference type="SUPFAM" id="SSF48403">
    <property type="entry name" value="Ankyrin repeat"/>
    <property type="match status" value="2"/>
</dbReference>
<dbReference type="InterPro" id="IPR002110">
    <property type="entry name" value="Ankyrin_rpt"/>
</dbReference>
<gene>
    <name evidence="4" type="ORF">Lste_1153</name>
</gene>
<keyword evidence="2 3" id="KW-0040">ANK repeat</keyword>
<name>A0A0W0ZFU4_9GAMM</name>
<feature type="repeat" description="ANK" evidence="3">
    <location>
        <begin position="114"/>
        <end position="146"/>
    </location>
</feature>
<feature type="repeat" description="ANK" evidence="3">
    <location>
        <begin position="294"/>
        <end position="326"/>
    </location>
</feature>
<dbReference type="OrthoDB" id="5653638at2"/>
<dbReference type="AlphaFoldDB" id="A0A0W0ZFU4"/>
<dbReference type="SMART" id="SM00248">
    <property type="entry name" value="ANK"/>
    <property type="match status" value="6"/>
</dbReference>
<keyword evidence="5" id="KW-1185">Reference proteome</keyword>
<dbReference type="PATRIC" id="fig|947033.5.peg.1230"/>
<dbReference type="Gene3D" id="1.25.40.20">
    <property type="entry name" value="Ankyrin repeat-containing domain"/>
    <property type="match status" value="3"/>
</dbReference>
<protein>
    <submittedName>
        <fullName evidence="4">Ankyrin repeat protein</fullName>
    </submittedName>
</protein>
<sequence>MAKWDELLKTLSLNPKISDQHDVSKLELWYLQNVSKQPLYDSSVTTDKKLTTLKQEISHFLDTVDDIPVTQCSEKLNRLGGMNAIQYASKKGYDIYLYKTLEKDKSAVNLTTSSQLTPLHLAALYGHHFTAKVLLGHGAKSNLMTRLQQSPAHLALSIPPTILAKDRSSFIERKQAIFYDLMANNPRNITVTDDSDDTLAHVAAENGFATILEDILQNQPKLLKKKNSATHTPLHSAILNNQIDSINVLIKEEALLAIPDKNGRLPIHYAAMYSSDSTLESFARAPYLDSQDLNLKTPLMLAAEQGHMNKVKLLIQKGANAKLQDQHGKDVLHYALMSLDIELVKWLISNVAGIDVNQQDKYGRTALMNLLHETADDAPNLDRVQALVNELREAGAQPELTDNMGKSLQDYLDNKFARAVMNSTA</sequence>
<dbReference type="EMBL" id="LNYY01000019">
    <property type="protein sequence ID" value="KTD67995.1"/>
    <property type="molecule type" value="Genomic_DNA"/>
</dbReference>
<evidence type="ECO:0000256" key="1">
    <source>
        <dbReference type="ARBA" id="ARBA00022737"/>
    </source>
</evidence>
<keyword evidence="1" id="KW-0677">Repeat</keyword>
<dbReference type="STRING" id="947033.Lste_1153"/>
<reference evidence="4 5" key="1">
    <citation type="submission" date="2015-11" db="EMBL/GenBank/DDBJ databases">
        <title>Genomic analysis of 38 Legionella species identifies large and diverse effector repertoires.</title>
        <authorList>
            <person name="Burstein D."/>
            <person name="Amaro F."/>
            <person name="Zusman T."/>
            <person name="Lifshitz Z."/>
            <person name="Cohen O."/>
            <person name="Gilbert J.A."/>
            <person name="Pupko T."/>
            <person name="Shuman H.A."/>
            <person name="Segal G."/>
        </authorList>
    </citation>
    <scope>NUCLEOTIDE SEQUENCE [LARGE SCALE GENOMIC DNA]</scope>
    <source>
        <strain evidence="4 5">IMVS3376</strain>
    </source>
</reference>
<evidence type="ECO:0000313" key="5">
    <source>
        <dbReference type="Proteomes" id="UP000054926"/>
    </source>
</evidence>
<evidence type="ECO:0000313" key="4">
    <source>
        <dbReference type="EMBL" id="KTD67995.1"/>
    </source>
</evidence>
<dbReference type="Pfam" id="PF12796">
    <property type="entry name" value="Ank_2"/>
    <property type="match status" value="3"/>
</dbReference>
<dbReference type="PANTHER" id="PTHR24126:SF14">
    <property type="entry name" value="ANK_REP_REGION DOMAIN-CONTAINING PROTEIN"/>
    <property type="match status" value="1"/>
</dbReference>
<comment type="caution">
    <text evidence="4">The sequence shown here is derived from an EMBL/GenBank/DDBJ whole genome shotgun (WGS) entry which is preliminary data.</text>
</comment>
<dbReference type="InterPro" id="IPR036770">
    <property type="entry name" value="Ankyrin_rpt-contain_sf"/>
</dbReference>
<evidence type="ECO:0000256" key="3">
    <source>
        <dbReference type="PROSITE-ProRule" id="PRU00023"/>
    </source>
</evidence>
<evidence type="ECO:0000256" key="2">
    <source>
        <dbReference type="ARBA" id="ARBA00023043"/>
    </source>
</evidence>
<proteinExistence type="predicted"/>
<dbReference type="PROSITE" id="PS50297">
    <property type="entry name" value="ANK_REP_REGION"/>
    <property type="match status" value="2"/>
</dbReference>
<feature type="repeat" description="ANK" evidence="3">
    <location>
        <begin position="327"/>
        <end position="359"/>
    </location>
</feature>
<dbReference type="RefSeq" id="WP_058510123.1">
    <property type="nucleotide sequence ID" value="NZ_DAIOMV010000020.1"/>
</dbReference>
<accession>A0A0W0ZFU4</accession>
<organism evidence="4 5">
    <name type="scientific">Legionella steelei</name>
    <dbReference type="NCBI Taxonomy" id="947033"/>
    <lineage>
        <taxon>Bacteria</taxon>
        <taxon>Pseudomonadati</taxon>
        <taxon>Pseudomonadota</taxon>
        <taxon>Gammaproteobacteria</taxon>
        <taxon>Legionellales</taxon>
        <taxon>Legionellaceae</taxon>
        <taxon>Legionella</taxon>
    </lineage>
</organism>
<dbReference type="Proteomes" id="UP000054926">
    <property type="component" value="Unassembled WGS sequence"/>
</dbReference>
<dbReference type="PANTHER" id="PTHR24126">
    <property type="entry name" value="ANKYRIN REPEAT, PH AND SEC7 DOMAIN CONTAINING PROTEIN SECG-RELATED"/>
    <property type="match status" value="1"/>
</dbReference>